<evidence type="ECO:0000313" key="13">
    <source>
        <dbReference type="Proteomes" id="UP000824220"/>
    </source>
</evidence>
<keyword evidence="2 9" id="KW-0479">Metal-binding</keyword>
<protein>
    <recommendedName>
        <fullName evidence="9 10">Ribokinase</fullName>
        <shortName evidence="9">RK</shortName>
        <ecNumber evidence="9 10">2.7.1.15</ecNumber>
    </recommendedName>
</protein>
<dbReference type="InterPro" id="IPR002139">
    <property type="entry name" value="Ribo/fructo_kinase"/>
</dbReference>
<gene>
    <name evidence="9 12" type="primary">rbsK</name>
    <name evidence="12" type="ORF">H9800_00135</name>
</gene>
<dbReference type="AlphaFoldDB" id="A0A9D2KHH2"/>
<keyword evidence="1 9" id="KW-0808">Transferase</keyword>
<keyword evidence="3 9" id="KW-0547">Nucleotide-binding</keyword>
<comment type="catalytic activity">
    <reaction evidence="9">
        <text>D-ribose + ATP = D-ribose 5-phosphate + ADP + H(+)</text>
        <dbReference type="Rhea" id="RHEA:13697"/>
        <dbReference type="ChEBI" id="CHEBI:15378"/>
        <dbReference type="ChEBI" id="CHEBI:30616"/>
        <dbReference type="ChEBI" id="CHEBI:47013"/>
        <dbReference type="ChEBI" id="CHEBI:78346"/>
        <dbReference type="ChEBI" id="CHEBI:456216"/>
        <dbReference type="EC" id="2.7.1.15"/>
    </reaction>
</comment>
<dbReference type="PANTHER" id="PTHR10584">
    <property type="entry name" value="SUGAR KINASE"/>
    <property type="match status" value="1"/>
</dbReference>
<dbReference type="GO" id="GO:0019303">
    <property type="term" value="P:D-ribose catabolic process"/>
    <property type="evidence" value="ECO:0007669"/>
    <property type="project" value="UniProtKB-UniRule"/>
</dbReference>
<keyword evidence="5 9" id="KW-0067">ATP-binding</keyword>
<dbReference type="InterPro" id="IPR011611">
    <property type="entry name" value="PfkB_dom"/>
</dbReference>
<sequence length="311" mass="32143">MAQTTRTDVIVVGSMTTDVTTFSERVPERGETILGDEFTLVLGGKGANQAIAAGRAGAPSHIVGCVGDDIFRDIVRAGLEDAGVDTAHVREVAGVGTGIAHIRVDAAGENDIVMVPRANSELSEADIDRAFDAVGSRCAVMLTQLETPYTLTRHAVERAKRDGVTVLLDPAPAHALDDVLWASVDYVTPNETEARLLTGIPVTNRDEAIEAGRWFTDRGAGCALITLAGEGAVAVTADDAVFFPPIRVDVVDTTAAGDAFAGCLAAGLASGLTRDDAIRRAMAAGALAVTTAGASPSIPDKAEIDALLARV</sequence>
<evidence type="ECO:0000256" key="5">
    <source>
        <dbReference type="ARBA" id="ARBA00022840"/>
    </source>
</evidence>
<evidence type="ECO:0000256" key="1">
    <source>
        <dbReference type="ARBA" id="ARBA00022679"/>
    </source>
</evidence>
<evidence type="ECO:0000313" key="12">
    <source>
        <dbReference type="EMBL" id="HJA03258.1"/>
    </source>
</evidence>
<feature type="binding site" evidence="9">
    <location>
        <begin position="257"/>
        <end position="258"/>
    </location>
    <ligand>
        <name>ATP</name>
        <dbReference type="ChEBI" id="CHEBI:30616"/>
    </ligand>
</feature>
<evidence type="ECO:0000259" key="11">
    <source>
        <dbReference type="Pfam" id="PF00294"/>
    </source>
</evidence>
<evidence type="ECO:0000256" key="7">
    <source>
        <dbReference type="ARBA" id="ARBA00022958"/>
    </source>
</evidence>
<keyword evidence="6 9" id="KW-0460">Magnesium</keyword>
<feature type="binding site" evidence="9">
    <location>
        <position position="254"/>
    </location>
    <ligand>
        <name>K(+)</name>
        <dbReference type="ChEBI" id="CHEBI:29103"/>
    </ligand>
</feature>
<dbReference type="PANTHER" id="PTHR10584:SF166">
    <property type="entry name" value="RIBOKINASE"/>
    <property type="match status" value="1"/>
</dbReference>
<feature type="domain" description="Carbohydrate kinase PfkB" evidence="11">
    <location>
        <begin position="7"/>
        <end position="300"/>
    </location>
</feature>
<name>A0A9D2KHH2_9MICO</name>
<evidence type="ECO:0000256" key="10">
    <source>
        <dbReference type="NCBIfam" id="TIGR02152"/>
    </source>
</evidence>
<comment type="activity regulation">
    <text evidence="9">Activated by a monovalent cation that binds near, but not in, the active site. The most likely occupant of the site in vivo is potassium. Ion binding induces a conformational change that may alter substrate affinity.</text>
</comment>
<dbReference type="PRINTS" id="PR00990">
    <property type="entry name" value="RIBOKINASE"/>
</dbReference>
<dbReference type="Proteomes" id="UP000824220">
    <property type="component" value="Unassembled WGS sequence"/>
</dbReference>
<feature type="binding site" evidence="9">
    <location>
        <position position="190"/>
    </location>
    <ligand>
        <name>ATP</name>
        <dbReference type="ChEBI" id="CHEBI:30616"/>
    </ligand>
</feature>
<evidence type="ECO:0000256" key="8">
    <source>
        <dbReference type="ARBA" id="ARBA00023277"/>
    </source>
</evidence>
<feature type="binding site" evidence="9">
    <location>
        <position position="293"/>
    </location>
    <ligand>
        <name>K(+)</name>
        <dbReference type="ChEBI" id="CHEBI:29103"/>
    </ligand>
</feature>
<evidence type="ECO:0000256" key="6">
    <source>
        <dbReference type="ARBA" id="ARBA00022842"/>
    </source>
</evidence>
<dbReference type="EMBL" id="DXAM01000003">
    <property type="protein sequence ID" value="HJA03258.1"/>
    <property type="molecule type" value="Genomic_DNA"/>
</dbReference>
<comment type="pathway">
    <text evidence="9">Carbohydrate metabolism; D-ribose degradation; D-ribose 5-phosphate from beta-D-ribopyranose: step 2/2.</text>
</comment>
<feature type="binding site" evidence="9">
    <location>
        <position position="291"/>
    </location>
    <ligand>
        <name>K(+)</name>
        <dbReference type="ChEBI" id="CHEBI:29103"/>
    </ligand>
</feature>
<proteinExistence type="inferred from homology"/>
<reference evidence="12" key="1">
    <citation type="journal article" date="2021" name="PeerJ">
        <title>Extensive microbial diversity within the chicken gut microbiome revealed by metagenomics and culture.</title>
        <authorList>
            <person name="Gilroy R."/>
            <person name="Ravi A."/>
            <person name="Getino M."/>
            <person name="Pursley I."/>
            <person name="Horton D.L."/>
            <person name="Alikhan N.F."/>
            <person name="Baker D."/>
            <person name="Gharbi K."/>
            <person name="Hall N."/>
            <person name="Watson M."/>
            <person name="Adriaenssens E.M."/>
            <person name="Foster-Nyarko E."/>
            <person name="Jarju S."/>
            <person name="Secka A."/>
            <person name="Antonio M."/>
            <person name="Oren A."/>
            <person name="Chaudhuri R.R."/>
            <person name="La Ragione R."/>
            <person name="Hildebrand F."/>
            <person name="Pallen M.J."/>
        </authorList>
    </citation>
    <scope>NUCLEOTIDE SEQUENCE</scope>
    <source>
        <strain evidence="12">ChiHjej8B7-3636</strain>
    </source>
</reference>
<comment type="subunit">
    <text evidence="9">Homodimer.</text>
</comment>
<reference evidence="12" key="2">
    <citation type="submission" date="2021-04" db="EMBL/GenBank/DDBJ databases">
        <authorList>
            <person name="Gilroy R."/>
        </authorList>
    </citation>
    <scope>NUCLEOTIDE SEQUENCE</scope>
    <source>
        <strain evidence="12">ChiHjej8B7-3636</strain>
    </source>
</reference>
<comment type="caution">
    <text evidence="12">The sequence shown here is derived from an EMBL/GenBank/DDBJ whole genome shotgun (WGS) entry which is preliminary data.</text>
</comment>
<comment type="function">
    <text evidence="9">Catalyzes the phosphorylation of ribose at O-5 in a reaction requiring ATP and magnesium. The resulting D-ribose-5-phosphate can then be used either for sythesis of nucleotides, histidine, and tryptophan, or as a component of the pentose phosphate pathway.</text>
</comment>
<comment type="cofactor">
    <cofactor evidence="9">
        <name>Mg(2+)</name>
        <dbReference type="ChEBI" id="CHEBI:18420"/>
    </cofactor>
    <text evidence="9">Requires a divalent cation, most likely magnesium in vivo, as an electrophilic catalyst to aid phosphoryl group transfer. It is the chelate of the metal and the nucleotide that is the actual substrate.</text>
</comment>
<dbReference type="InterPro" id="IPR029056">
    <property type="entry name" value="Ribokinase-like"/>
</dbReference>
<evidence type="ECO:0000256" key="3">
    <source>
        <dbReference type="ARBA" id="ARBA00022741"/>
    </source>
</evidence>
<dbReference type="Gene3D" id="3.40.1190.20">
    <property type="match status" value="1"/>
</dbReference>
<keyword evidence="9" id="KW-0963">Cytoplasm</keyword>
<dbReference type="Pfam" id="PF00294">
    <property type="entry name" value="PfkB"/>
    <property type="match status" value="1"/>
</dbReference>
<feature type="binding site" evidence="9">
    <location>
        <begin position="44"/>
        <end position="48"/>
    </location>
    <ligand>
        <name>substrate</name>
    </ligand>
</feature>
<organism evidence="12 13">
    <name type="scientific">Candidatus Microbacterium stercoravium</name>
    <dbReference type="NCBI Taxonomy" id="2838697"/>
    <lineage>
        <taxon>Bacteria</taxon>
        <taxon>Bacillati</taxon>
        <taxon>Actinomycetota</taxon>
        <taxon>Actinomycetes</taxon>
        <taxon>Micrococcales</taxon>
        <taxon>Microbacteriaceae</taxon>
        <taxon>Microbacterium</taxon>
    </lineage>
</organism>
<comment type="similarity">
    <text evidence="9">Belongs to the carbohydrate kinase PfkB family. Ribokinase subfamily.</text>
</comment>
<dbReference type="GO" id="GO:0046872">
    <property type="term" value="F:metal ion binding"/>
    <property type="evidence" value="ECO:0007669"/>
    <property type="project" value="UniProtKB-KW"/>
</dbReference>
<feature type="binding site" evidence="9">
    <location>
        <position position="252"/>
    </location>
    <ligand>
        <name>K(+)</name>
        <dbReference type="ChEBI" id="CHEBI:29103"/>
    </ligand>
</feature>
<dbReference type="GO" id="GO:0005524">
    <property type="term" value="F:ATP binding"/>
    <property type="evidence" value="ECO:0007669"/>
    <property type="project" value="UniProtKB-UniRule"/>
</dbReference>
<feature type="active site" description="Proton acceptor" evidence="9">
    <location>
        <position position="258"/>
    </location>
</feature>
<dbReference type="HAMAP" id="MF_01987">
    <property type="entry name" value="Ribokinase"/>
    <property type="match status" value="1"/>
</dbReference>
<comment type="subcellular location">
    <subcellularLocation>
        <location evidence="9">Cytoplasm</location>
    </subcellularLocation>
</comment>
<dbReference type="GO" id="GO:0004747">
    <property type="term" value="F:ribokinase activity"/>
    <property type="evidence" value="ECO:0007669"/>
    <property type="project" value="UniProtKB-UniRule"/>
</dbReference>
<dbReference type="InterPro" id="IPR011877">
    <property type="entry name" value="Ribokinase"/>
</dbReference>
<feature type="binding site" evidence="9">
    <location>
        <position position="288"/>
    </location>
    <ligand>
        <name>K(+)</name>
        <dbReference type="ChEBI" id="CHEBI:29103"/>
    </ligand>
</feature>
<keyword evidence="8 9" id="KW-0119">Carbohydrate metabolism</keyword>
<feature type="binding site" evidence="9">
    <location>
        <begin position="16"/>
        <end position="18"/>
    </location>
    <ligand>
        <name>substrate</name>
    </ligand>
</feature>
<evidence type="ECO:0000256" key="2">
    <source>
        <dbReference type="ARBA" id="ARBA00022723"/>
    </source>
</evidence>
<keyword evidence="4 9" id="KW-0418">Kinase</keyword>
<dbReference type="EC" id="2.7.1.15" evidence="9 10"/>
<evidence type="ECO:0000256" key="4">
    <source>
        <dbReference type="ARBA" id="ARBA00022777"/>
    </source>
</evidence>
<feature type="binding site" evidence="9">
    <location>
        <position position="146"/>
    </location>
    <ligand>
        <name>substrate</name>
    </ligand>
</feature>
<keyword evidence="7 9" id="KW-0630">Potassium</keyword>
<dbReference type="NCBIfam" id="TIGR02152">
    <property type="entry name" value="D_ribokin_bact"/>
    <property type="match status" value="1"/>
</dbReference>
<dbReference type="GO" id="GO:0005829">
    <property type="term" value="C:cytosol"/>
    <property type="evidence" value="ECO:0007669"/>
    <property type="project" value="TreeGrafter"/>
</dbReference>
<feature type="binding site" evidence="9">
    <location>
        <position position="258"/>
    </location>
    <ligand>
        <name>substrate</name>
    </ligand>
</feature>
<comment type="caution">
    <text evidence="9">Lacks conserved residue(s) required for the propagation of feature annotation.</text>
</comment>
<feature type="binding site" evidence="9">
    <location>
        <position position="297"/>
    </location>
    <ligand>
        <name>K(+)</name>
        <dbReference type="ChEBI" id="CHEBI:29103"/>
    </ligand>
</feature>
<dbReference type="CDD" id="cd01174">
    <property type="entry name" value="ribokinase"/>
    <property type="match status" value="1"/>
</dbReference>
<dbReference type="SUPFAM" id="SSF53613">
    <property type="entry name" value="Ribokinase-like"/>
    <property type="match status" value="1"/>
</dbReference>
<accession>A0A9D2KHH2</accession>
<evidence type="ECO:0000256" key="9">
    <source>
        <dbReference type="HAMAP-Rule" id="MF_01987"/>
    </source>
</evidence>